<name>A0ACC0VCV1_9HYPO</name>
<dbReference type="EMBL" id="CM047940">
    <property type="protein sequence ID" value="KAI9903660.1"/>
    <property type="molecule type" value="Genomic_DNA"/>
</dbReference>
<evidence type="ECO:0000313" key="1">
    <source>
        <dbReference type="EMBL" id="KAI9903660.1"/>
    </source>
</evidence>
<reference evidence="1" key="1">
    <citation type="submission" date="2022-10" db="EMBL/GenBank/DDBJ databases">
        <title>Complete Genome of Trichothecium roseum strain YXFP-22015, a Plant Pathogen Isolated from Citrus.</title>
        <authorList>
            <person name="Wang Y."/>
            <person name="Zhu L."/>
        </authorList>
    </citation>
    <scope>NUCLEOTIDE SEQUENCE</scope>
    <source>
        <strain evidence="1">YXFP-22015</strain>
    </source>
</reference>
<proteinExistence type="predicted"/>
<protein>
    <submittedName>
        <fullName evidence="1">Uncharacterized protein</fullName>
    </submittedName>
</protein>
<evidence type="ECO:0000313" key="2">
    <source>
        <dbReference type="Proteomes" id="UP001163324"/>
    </source>
</evidence>
<sequence>MALSVSSAGPFGALNGYWGQDGSERLADYCDSGIQYVTLSFVNEAPENSPSGYPGTNFAGHCWAGTYNNTEGVPSNLLSNCVGMKEDIGYCQSRGVKVLLSIGGEYDAGTSNYEVTTEDNGRAFADFLYGAFGPYDPDWDGPRPFDSDDDGAGGQQQHTEVDGWDFDIEKAFPNAPYMAMIERFRELDPTKLITAAPQCPTDLLNFHLRDLVLGSAIDLLFVQFYNNPGCDAIPGLLPWDRFNYDAWADLLDAGDANPDTKLFIGLPASAGAAGSGYVGPETVKDLVCRYKDKPRFGGVSLWDLSRGRANVVGGKDFNEHVLDALRYGCDPVPEPVPTTTASVSTTASTTALSSSTSLPGSPSTTPVSSSSTITSETPSVSSSASSPSPSSSSLSSSSIYSTPVQSPPSSTPSVASSSTQSTSTSDAVTSSSSVSSTHPPFPTLSIPHNWNATTTTSHGASTTSHSQTTSPSDLTTVSQSQTTTSSDGATITEPPPTTTSGTVSFTTSTSFTTVTKTITDCPPYVVDCPEDGYVTTVVVPVYTTVCPITDVPEPTQAGVPDVPGDDWTTSTMYITKTKIITDCGPHVECPEGGVTTTEVIISTTVCPVEPTHDTPAPPGDDGEHGDEHNDDDGSEHGGDDTGNSPGHDNEEVPGKPSVTTATTVATVQPTKPGDGGWVSVTRTNVPTGAVPTVPGAPQPTIPVEAGASGLAVGVSGIIAAFALQLWL</sequence>
<comment type="caution">
    <text evidence="1">The sequence shown here is derived from an EMBL/GenBank/DDBJ whole genome shotgun (WGS) entry which is preliminary data.</text>
</comment>
<accession>A0ACC0VCV1</accession>
<gene>
    <name evidence="1" type="ORF">N3K66_000189</name>
</gene>
<dbReference type="Proteomes" id="UP001163324">
    <property type="component" value="Chromosome 1"/>
</dbReference>
<keyword evidence="2" id="KW-1185">Reference proteome</keyword>
<organism evidence="1 2">
    <name type="scientific">Trichothecium roseum</name>
    <dbReference type="NCBI Taxonomy" id="47278"/>
    <lineage>
        <taxon>Eukaryota</taxon>
        <taxon>Fungi</taxon>
        <taxon>Dikarya</taxon>
        <taxon>Ascomycota</taxon>
        <taxon>Pezizomycotina</taxon>
        <taxon>Sordariomycetes</taxon>
        <taxon>Hypocreomycetidae</taxon>
        <taxon>Hypocreales</taxon>
        <taxon>Hypocreales incertae sedis</taxon>
        <taxon>Trichothecium</taxon>
    </lineage>
</organism>